<dbReference type="InterPro" id="IPR018247">
    <property type="entry name" value="EF_Hand_1_Ca_BS"/>
</dbReference>
<dbReference type="InterPro" id="IPR023827">
    <property type="entry name" value="Peptidase_S8_Asp-AS"/>
</dbReference>
<dbReference type="EMBL" id="JAXIVS010000020">
    <property type="protein sequence ID" value="MDY7232409.1"/>
    <property type="molecule type" value="Genomic_DNA"/>
</dbReference>
<dbReference type="PROSITE" id="PS00137">
    <property type="entry name" value="SUBTILASE_HIS"/>
    <property type="match status" value="1"/>
</dbReference>
<feature type="compositionally biased region" description="Gly residues" evidence="10">
    <location>
        <begin position="1323"/>
        <end position="1332"/>
    </location>
</feature>
<evidence type="ECO:0000313" key="14">
    <source>
        <dbReference type="EMBL" id="MDY7232409.1"/>
    </source>
</evidence>
<dbReference type="PROSITE" id="PS00136">
    <property type="entry name" value="SUBTILASE_ASP"/>
    <property type="match status" value="1"/>
</dbReference>
<keyword evidence="15" id="KW-1185">Reference proteome</keyword>
<keyword evidence="2" id="KW-0134">Cell wall</keyword>
<dbReference type="PROSITE" id="PS51892">
    <property type="entry name" value="SUBTILASE"/>
    <property type="match status" value="1"/>
</dbReference>
<dbReference type="InterPro" id="IPR003137">
    <property type="entry name" value="PA_domain"/>
</dbReference>
<dbReference type="PROSITE" id="PS00138">
    <property type="entry name" value="SUBTILASE_SER"/>
    <property type="match status" value="1"/>
</dbReference>
<feature type="active site" description="Charge relay system" evidence="8">
    <location>
        <position position="231"/>
    </location>
</feature>
<dbReference type="InterPro" id="IPR055575">
    <property type="entry name" value="DUF7151"/>
</dbReference>
<dbReference type="InterPro" id="IPR023828">
    <property type="entry name" value="Peptidase_S8_Ser-AS"/>
</dbReference>
<evidence type="ECO:0000256" key="3">
    <source>
        <dbReference type="ARBA" id="ARBA00022525"/>
    </source>
</evidence>
<dbReference type="Pfam" id="PF00082">
    <property type="entry name" value="Peptidase_S8"/>
    <property type="match status" value="1"/>
</dbReference>
<dbReference type="InterPro" id="IPR034213">
    <property type="entry name" value="S8_Vpr-like"/>
</dbReference>
<evidence type="ECO:0000313" key="15">
    <source>
        <dbReference type="Proteomes" id="UP001291309"/>
    </source>
</evidence>
<dbReference type="Pfam" id="PF02225">
    <property type="entry name" value="PA"/>
    <property type="match status" value="1"/>
</dbReference>
<feature type="domain" description="Peptidase S8/S53" evidence="11">
    <location>
        <begin position="152"/>
        <end position="602"/>
    </location>
</feature>
<keyword evidence="3" id="KW-0964">Secreted</keyword>
<feature type="active site" description="Charge relay system" evidence="8">
    <location>
        <position position="569"/>
    </location>
</feature>
<dbReference type="PRINTS" id="PR00723">
    <property type="entry name" value="SUBTILISIN"/>
</dbReference>
<dbReference type="InterPro" id="IPR046450">
    <property type="entry name" value="PA_dom_sf"/>
</dbReference>
<dbReference type="InterPro" id="IPR050131">
    <property type="entry name" value="Peptidase_S8_subtilisin-like"/>
</dbReference>
<gene>
    <name evidence="14" type="ORF">SYV04_38840</name>
</gene>
<dbReference type="CDD" id="cd07474">
    <property type="entry name" value="Peptidases_S8_subtilisin_Vpr-like"/>
    <property type="match status" value="1"/>
</dbReference>
<feature type="active site" description="Charge relay system" evidence="8">
    <location>
        <position position="161"/>
    </location>
</feature>
<feature type="domain" description="PA" evidence="12">
    <location>
        <begin position="409"/>
        <end position="494"/>
    </location>
</feature>
<feature type="region of interest" description="Disordered" evidence="10">
    <location>
        <begin position="1291"/>
        <end position="1333"/>
    </location>
</feature>
<dbReference type="Gene3D" id="3.50.30.30">
    <property type="match status" value="1"/>
</dbReference>
<comment type="similarity">
    <text evidence="1 8 9">Belongs to the peptidase S8 family.</text>
</comment>
<evidence type="ECO:0000256" key="5">
    <source>
        <dbReference type="ARBA" id="ARBA00022729"/>
    </source>
</evidence>
<evidence type="ECO:0000256" key="7">
    <source>
        <dbReference type="ARBA" id="ARBA00022825"/>
    </source>
</evidence>
<dbReference type="Proteomes" id="UP001291309">
    <property type="component" value="Unassembled WGS sequence"/>
</dbReference>
<protein>
    <submittedName>
        <fullName evidence="14">S8 family serine peptidase</fullName>
    </submittedName>
</protein>
<evidence type="ECO:0000259" key="13">
    <source>
        <dbReference type="Pfam" id="PF23657"/>
    </source>
</evidence>
<comment type="caution">
    <text evidence="14">The sequence shown here is derived from an EMBL/GenBank/DDBJ whole genome shotgun (WGS) entry which is preliminary data.</text>
</comment>
<name>A0ABU5HHQ3_9BACT</name>
<dbReference type="PROSITE" id="PS00018">
    <property type="entry name" value="EF_HAND_1"/>
    <property type="match status" value="1"/>
</dbReference>
<dbReference type="InterPro" id="IPR022398">
    <property type="entry name" value="Peptidase_S8_His-AS"/>
</dbReference>
<evidence type="ECO:0000256" key="9">
    <source>
        <dbReference type="RuleBase" id="RU003355"/>
    </source>
</evidence>
<evidence type="ECO:0000256" key="8">
    <source>
        <dbReference type="PROSITE-ProRule" id="PRU01240"/>
    </source>
</evidence>
<evidence type="ECO:0000256" key="10">
    <source>
        <dbReference type="SAM" id="MobiDB-lite"/>
    </source>
</evidence>
<dbReference type="PANTHER" id="PTHR43806">
    <property type="entry name" value="PEPTIDASE S8"/>
    <property type="match status" value="1"/>
</dbReference>
<organism evidence="14 15">
    <name type="scientific">Hyalangium rubrum</name>
    <dbReference type="NCBI Taxonomy" id="3103134"/>
    <lineage>
        <taxon>Bacteria</taxon>
        <taxon>Pseudomonadati</taxon>
        <taxon>Myxococcota</taxon>
        <taxon>Myxococcia</taxon>
        <taxon>Myxococcales</taxon>
        <taxon>Cystobacterineae</taxon>
        <taxon>Archangiaceae</taxon>
        <taxon>Hyalangium</taxon>
    </lineage>
</organism>
<reference evidence="14 15" key="1">
    <citation type="submission" date="2023-12" db="EMBL/GenBank/DDBJ databases">
        <title>the genome sequence of Hyalangium sp. s54d21.</title>
        <authorList>
            <person name="Zhang X."/>
        </authorList>
    </citation>
    <scope>NUCLEOTIDE SEQUENCE [LARGE SCALE GENOMIC DNA]</scope>
    <source>
        <strain evidence="15">s54d21</strain>
    </source>
</reference>
<dbReference type="InterPro" id="IPR015500">
    <property type="entry name" value="Peptidase_S8_subtilisin-rel"/>
</dbReference>
<evidence type="ECO:0000256" key="1">
    <source>
        <dbReference type="ARBA" id="ARBA00011073"/>
    </source>
</evidence>
<dbReference type="RefSeq" id="WP_321551124.1">
    <property type="nucleotide sequence ID" value="NZ_JAXIVS010000020.1"/>
</dbReference>
<feature type="domain" description="DUF7151" evidence="13">
    <location>
        <begin position="1140"/>
        <end position="1183"/>
    </location>
</feature>
<sequence>MASVQSALSHSQRTPAGTGAVPLHVVVELTEPPTAVEYQAKLNSTPADATLSSQQLATRAAMEQLTYVEREQARFAGRVQTAAIPGTREMYRLQRVYNGIVYVTDEQGLSQLRRLPGARAVHVLPVLTADNAYEVPFVGANQLWSLGVPLRGTGMKVGIIDTGIDYLHANFGGPGTVAAYTSNNKNLIEQGSFPTAKVVGGWDFAGAAYNAANSATSIPLPDADPLDGNGHGTHVSGTAAGLGVQADGTTYRSSYEVSLDTTAMRIGPGVAPEAQLFALKVFGDNGGSTALAPLAVEWATDPNGDGNFSDRLDVINLSLGGAIGSPNDPSAAFYTNAVNAGVVVVASAGNNNDIYFATGSPGATPSVLSVAASTVGFYPAAIRVDAPASLAGLIPAGTASFGPAAPTPVSGNVVVAAPLEGCGALTNAAEVAGKVALFVRGTCAFADKAVNAQQAGAIAVLIYNNAPGDPPGLGGTGNVTIPTRGLAQSDGDAIRAAIAAGETVTVTLHDAFRVSLPERGDTITSFSSRGPVRNLARPMLKPDITAPGFNVVSAGAGSGNNSVALNGTSMASPLTAGAMTLLRQQRPTWTPFELKALAMNTAGHDLFNVPTAPRLRVSPTRVGAGRVDVAAAANGSVIAYSAAAPEWVSVSFATIDVSTVANEVQAIQLKNKGQASETYNVTLDAAVAPPGVTIAPSSTSVTVAANATAELNLTLTADPAAMVRQRDATTVTSGLSTPNALRHWLSEASGYVVFTPQSGNGPTLRVPYFAAPTPASNLTATSLPATGTSGTANLSITGTGVNTLSLATTPQQQGVRSLSTAFELAYASPNTAPMGGPIPGGYPLAETDIANLKYVGITSSGTNLFFALNTWAPWGSPLEVEFDVYVRRAGAPSWEFVLYNYDSNRLNANGAYSNVYISTLVNLASGQVSRQRPLNILDAGTHVPLYFSDTLVMGVSTTSLGLTAPNTALEYQVVSFNTRFGLVDTSPVLRYDLAAPAFTTTLDTSLELPGSNLPPFRLGAAGDVPVTYNLTRARATQTGGLLLVAHHNANGQKARAVSVDGLTCSSNASCTEPGAGVCDTLSGACVGCTSNADCATGYCDIYGTRTCQAAVDCRRADGPVCPANFFCSPDFGTCQPSQAIIATLVVPPSSMCPNGGIQVNTGFDNDRSGQLDREEIVQTQYVCNGTNGASATVVAEPAGANCANGGVRVQVGNNAPSYVCNGENGADGLSPTITTEPPGANCAEGGLRVQVGTGTPAYVCNGASSEPTTVTPEPQGDNCATGGVRVQVGSNTPTYVCNGPAGPTGPQGPEGPAGPQGPQGPQGPAGEGGCSAAGGSSLLPLMAFVLLARLGRSRSKAGAAGRRKPAAG</sequence>
<dbReference type="Gene3D" id="3.40.50.200">
    <property type="entry name" value="Peptidase S8/S53 domain"/>
    <property type="match status" value="1"/>
</dbReference>
<dbReference type="SUPFAM" id="SSF52025">
    <property type="entry name" value="PA domain"/>
    <property type="match status" value="1"/>
</dbReference>
<keyword evidence="4 8" id="KW-0645">Protease</keyword>
<dbReference type="Pfam" id="PF23657">
    <property type="entry name" value="DUF7151"/>
    <property type="match status" value="1"/>
</dbReference>
<evidence type="ECO:0000256" key="2">
    <source>
        <dbReference type="ARBA" id="ARBA00022512"/>
    </source>
</evidence>
<dbReference type="SUPFAM" id="SSF52743">
    <property type="entry name" value="Subtilisin-like"/>
    <property type="match status" value="1"/>
</dbReference>
<dbReference type="CDD" id="cd04818">
    <property type="entry name" value="PA_subtilisin_1"/>
    <property type="match status" value="1"/>
</dbReference>
<dbReference type="PANTHER" id="PTHR43806:SF11">
    <property type="entry name" value="CEREVISIN-RELATED"/>
    <property type="match status" value="1"/>
</dbReference>
<evidence type="ECO:0000256" key="6">
    <source>
        <dbReference type="ARBA" id="ARBA00022801"/>
    </source>
</evidence>
<evidence type="ECO:0000256" key="4">
    <source>
        <dbReference type="ARBA" id="ARBA00022670"/>
    </source>
</evidence>
<accession>A0ABU5HHQ3</accession>
<proteinExistence type="inferred from homology"/>
<keyword evidence="6 8" id="KW-0378">Hydrolase</keyword>
<evidence type="ECO:0000259" key="11">
    <source>
        <dbReference type="Pfam" id="PF00082"/>
    </source>
</evidence>
<evidence type="ECO:0000259" key="12">
    <source>
        <dbReference type="Pfam" id="PF02225"/>
    </source>
</evidence>
<keyword evidence="7 8" id="KW-0720">Serine protease</keyword>
<keyword evidence="5" id="KW-0732">Signal</keyword>
<dbReference type="InterPro" id="IPR036852">
    <property type="entry name" value="Peptidase_S8/S53_dom_sf"/>
</dbReference>
<dbReference type="InterPro" id="IPR000209">
    <property type="entry name" value="Peptidase_S8/S53_dom"/>
</dbReference>